<feature type="compositionally biased region" description="Basic and acidic residues" evidence="1">
    <location>
        <begin position="100"/>
        <end position="115"/>
    </location>
</feature>
<feature type="region of interest" description="Disordered" evidence="1">
    <location>
        <begin position="44"/>
        <end position="129"/>
    </location>
</feature>
<dbReference type="AlphaFoldDB" id="M3YT70"/>
<sequence>GHKPTQATGELLQRQHAKEEPTFYSGDPAPALARADVTCVLGPASSASAASTVEEGPLAPTAAVTSLWPIVGLLQGPLRRRSAHVDRRGGKRQRSQAGRETGRERRGSSLPDEQKAGGGARSQDPGITT</sequence>
<reference evidence="2" key="1">
    <citation type="submission" date="2024-06" db="UniProtKB">
        <authorList>
            <consortium name="Ensembl"/>
        </authorList>
    </citation>
    <scope>IDENTIFICATION</scope>
</reference>
<accession>M3YT70</accession>
<dbReference type="EMBL" id="AEYP01021369">
    <property type="status" value="NOT_ANNOTATED_CDS"/>
    <property type="molecule type" value="Genomic_DNA"/>
</dbReference>
<evidence type="ECO:0000313" key="2">
    <source>
        <dbReference type="Ensembl" id="ENSMPUP00000014530.1"/>
    </source>
</evidence>
<evidence type="ECO:0000256" key="1">
    <source>
        <dbReference type="SAM" id="MobiDB-lite"/>
    </source>
</evidence>
<name>M3YT70_MUSPF</name>
<feature type="region of interest" description="Disordered" evidence="1">
    <location>
        <begin position="1"/>
        <end position="29"/>
    </location>
</feature>
<protein>
    <submittedName>
        <fullName evidence="2">Uncharacterized protein</fullName>
    </submittedName>
</protein>
<dbReference type="Ensembl" id="ENSMPUT00000014763.1">
    <property type="protein sequence ID" value="ENSMPUP00000014530.1"/>
    <property type="gene ID" value="ENSMPUG00000014639.1"/>
</dbReference>
<proteinExistence type="predicted"/>
<organism evidence="2">
    <name type="scientific">Mustela putorius furo</name>
    <name type="common">European domestic ferret</name>
    <name type="synonym">Mustela furo</name>
    <dbReference type="NCBI Taxonomy" id="9669"/>
    <lineage>
        <taxon>Eukaryota</taxon>
        <taxon>Metazoa</taxon>
        <taxon>Chordata</taxon>
        <taxon>Craniata</taxon>
        <taxon>Vertebrata</taxon>
        <taxon>Euteleostomi</taxon>
        <taxon>Mammalia</taxon>
        <taxon>Eutheria</taxon>
        <taxon>Laurasiatheria</taxon>
        <taxon>Carnivora</taxon>
        <taxon>Caniformia</taxon>
        <taxon>Musteloidea</taxon>
        <taxon>Mustelidae</taxon>
        <taxon>Mustelinae</taxon>
        <taxon>Mustela</taxon>
    </lineage>
</organism>
<dbReference type="HOGENOM" id="CLU_1953758_0_0_1"/>
<dbReference type="InParanoid" id="M3YT70"/>